<dbReference type="SUPFAM" id="SSF159800">
    <property type="entry name" value="PrpR receptor domain-like"/>
    <property type="match status" value="1"/>
</dbReference>
<sequence>MKAADKVIRAIFESDEEFQKVFERVLKDDLNLNVNDFSQVSEIPVSTLYKIMSGKRKPNMNTMRQIVTSIRQLDEGQDGDFIAIIAARHVLDNINETRKAIDGKLLTIREYSAYTMEDAIVAAVKAEREGAKALVCAPIVSPTVEKILNIPVATIMPKDSLMDAIEIAAKKVDTQIS</sequence>
<dbReference type="Proteomes" id="UP000284763">
    <property type="component" value="Unassembled WGS sequence"/>
</dbReference>
<dbReference type="InterPro" id="IPR016472">
    <property type="entry name" value="Tscrpt_reg_MJ0621_prd"/>
</dbReference>
<organism evidence="1 2">
    <name type="scientific">Methanosalsum natronophilum</name>
    <dbReference type="NCBI Taxonomy" id="768733"/>
    <lineage>
        <taxon>Archaea</taxon>
        <taxon>Methanobacteriati</taxon>
        <taxon>Methanobacteriota</taxon>
        <taxon>Stenosarchaea group</taxon>
        <taxon>Methanomicrobia</taxon>
        <taxon>Methanosarcinales</taxon>
        <taxon>Methanosarcinaceae</taxon>
        <taxon>Methanosalsum</taxon>
    </lineage>
</organism>
<dbReference type="RefSeq" id="WP_259133884.1">
    <property type="nucleotide sequence ID" value="NZ_JANUCS010000003.1"/>
</dbReference>
<dbReference type="PIRSF" id="PIRSF005978">
    <property type="entry name" value="HTH_MJ0621_prd"/>
    <property type="match status" value="1"/>
</dbReference>
<accession>A0A424Z3L5</accession>
<protein>
    <submittedName>
        <fullName evidence="1">Transcriptional regulator</fullName>
    </submittedName>
</protein>
<dbReference type="EMBL" id="QZAB01000162">
    <property type="protein sequence ID" value="RQD89201.1"/>
    <property type="molecule type" value="Genomic_DNA"/>
</dbReference>
<gene>
    <name evidence="1" type="ORF">D5R95_02405</name>
</gene>
<evidence type="ECO:0000313" key="1">
    <source>
        <dbReference type="EMBL" id="RQD89201.1"/>
    </source>
</evidence>
<evidence type="ECO:0000313" key="2">
    <source>
        <dbReference type="Proteomes" id="UP000284763"/>
    </source>
</evidence>
<proteinExistence type="predicted"/>
<dbReference type="AlphaFoldDB" id="A0A424Z3L5"/>
<name>A0A424Z3L5_9EURY</name>
<comment type="caution">
    <text evidence="1">The sequence shown here is derived from an EMBL/GenBank/DDBJ whole genome shotgun (WGS) entry which is preliminary data.</text>
</comment>
<reference evidence="1 2" key="1">
    <citation type="submission" date="2018-08" db="EMBL/GenBank/DDBJ databases">
        <title>The metabolism and importance of syntrophic acetate oxidation coupled to methane or sulfide production in haloalkaline environments.</title>
        <authorList>
            <person name="Timmers P.H.A."/>
            <person name="Vavourakis C.D."/>
            <person name="Sorokin D.Y."/>
            <person name="Sinninghe Damste J.S."/>
            <person name="Muyzer G."/>
            <person name="Stams A.J.M."/>
            <person name="Plugge C.M."/>
        </authorList>
    </citation>
    <scope>NUCLEOTIDE SEQUENCE [LARGE SCALE GENOMIC DNA]</scope>
    <source>
        <strain evidence="1">MSAO_Arc3</strain>
    </source>
</reference>